<name>A0A1H4NNY9_9PSED</name>
<proteinExistence type="predicted"/>
<protein>
    <submittedName>
        <fullName evidence="1">Uncharacterized protein</fullName>
    </submittedName>
</protein>
<organism evidence="1 2">
    <name type="scientific">Pseudomonas saponiphila</name>
    <dbReference type="NCBI Taxonomy" id="556534"/>
    <lineage>
        <taxon>Bacteria</taxon>
        <taxon>Pseudomonadati</taxon>
        <taxon>Pseudomonadota</taxon>
        <taxon>Gammaproteobacteria</taxon>
        <taxon>Pseudomonadales</taxon>
        <taxon>Pseudomonadaceae</taxon>
        <taxon>Pseudomonas</taxon>
    </lineage>
</organism>
<dbReference type="EMBL" id="FNTJ01000001">
    <property type="protein sequence ID" value="SEB96282.1"/>
    <property type="molecule type" value="Genomic_DNA"/>
</dbReference>
<dbReference type="Proteomes" id="UP000198982">
    <property type="component" value="Unassembled WGS sequence"/>
</dbReference>
<reference evidence="2" key="1">
    <citation type="submission" date="2016-10" db="EMBL/GenBank/DDBJ databases">
        <authorList>
            <person name="Varghese N."/>
            <person name="Submissions S."/>
        </authorList>
    </citation>
    <scope>NUCLEOTIDE SEQUENCE [LARGE SCALE GENOMIC DNA]</scope>
    <source>
        <strain evidence="2">DSM 9751</strain>
    </source>
</reference>
<accession>A0A1H4NNY9</accession>
<sequence>MMAIAQSSGVNFAHDALCQALGTGLRMSPQGRILAPSLQASDGG</sequence>
<keyword evidence="2" id="KW-1185">Reference proteome</keyword>
<evidence type="ECO:0000313" key="2">
    <source>
        <dbReference type="Proteomes" id="UP000198982"/>
    </source>
</evidence>
<evidence type="ECO:0000313" key="1">
    <source>
        <dbReference type="EMBL" id="SEB96282.1"/>
    </source>
</evidence>
<gene>
    <name evidence="1" type="ORF">SAMN05216178_2921</name>
</gene>
<dbReference type="AlphaFoldDB" id="A0A1H4NNY9"/>